<gene>
    <name evidence="1" type="ORF">L195_g062078</name>
</gene>
<reference evidence="1 2" key="2">
    <citation type="journal article" date="2017" name="Front. Plant Sci.">
        <title>Gene Classification and Mining of Molecular Markers Useful in Red Clover (Trifolium pratense) Breeding.</title>
        <authorList>
            <person name="Istvanek J."/>
            <person name="Dluhosova J."/>
            <person name="Dluhos P."/>
            <person name="Patkova L."/>
            <person name="Nedelnik J."/>
            <person name="Repkova J."/>
        </authorList>
    </citation>
    <scope>NUCLEOTIDE SEQUENCE [LARGE SCALE GENOMIC DNA]</scope>
    <source>
        <strain evidence="2">cv. Tatra</strain>
        <tissue evidence="1">Young leaves</tissue>
    </source>
</reference>
<comment type="caution">
    <text evidence="1">The sequence shown here is derived from an EMBL/GenBank/DDBJ whole genome shotgun (WGS) entry which is preliminary data.</text>
</comment>
<feature type="non-terminal residue" evidence="1">
    <location>
        <position position="1"/>
    </location>
</feature>
<evidence type="ECO:0000313" key="2">
    <source>
        <dbReference type="Proteomes" id="UP000236291"/>
    </source>
</evidence>
<dbReference type="Proteomes" id="UP000236291">
    <property type="component" value="Unassembled WGS sequence"/>
</dbReference>
<feature type="non-terminal residue" evidence="1">
    <location>
        <position position="108"/>
    </location>
</feature>
<organism evidence="1 2">
    <name type="scientific">Trifolium pratense</name>
    <name type="common">Red clover</name>
    <dbReference type="NCBI Taxonomy" id="57577"/>
    <lineage>
        <taxon>Eukaryota</taxon>
        <taxon>Viridiplantae</taxon>
        <taxon>Streptophyta</taxon>
        <taxon>Embryophyta</taxon>
        <taxon>Tracheophyta</taxon>
        <taxon>Spermatophyta</taxon>
        <taxon>Magnoliopsida</taxon>
        <taxon>eudicotyledons</taxon>
        <taxon>Gunneridae</taxon>
        <taxon>Pentapetalae</taxon>
        <taxon>rosids</taxon>
        <taxon>fabids</taxon>
        <taxon>Fabales</taxon>
        <taxon>Fabaceae</taxon>
        <taxon>Papilionoideae</taxon>
        <taxon>50 kb inversion clade</taxon>
        <taxon>NPAAA clade</taxon>
        <taxon>Hologalegina</taxon>
        <taxon>IRL clade</taxon>
        <taxon>Trifolieae</taxon>
        <taxon>Trifolium</taxon>
    </lineage>
</organism>
<reference evidence="1 2" key="1">
    <citation type="journal article" date="2014" name="Am. J. Bot.">
        <title>Genome assembly and annotation for red clover (Trifolium pratense; Fabaceae).</title>
        <authorList>
            <person name="Istvanek J."/>
            <person name="Jaros M."/>
            <person name="Krenek A."/>
            <person name="Repkova J."/>
        </authorList>
    </citation>
    <scope>NUCLEOTIDE SEQUENCE [LARGE SCALE GENOMIC DNA]</scope>
    <source>
        <strain evidence="2">cv. Tatra</strain>
        <tissue evidence="1">Young leaves</tissue>
    </source>
</reference>
<protein>
    <submittedName>
        <fullName evidence="1">Uncharacterized protein</fullName>
    </submittedName>
</protein>
<accession>A0A2K3KDJ9</accession>
<name>A0A2K3KDJ9_TRIPR</name>
<dbReference type="AlphaFoldDB" id="A0A2K3KDJ9"/>
<sequence length="108" mass="12336">EAARRAADDMLLNVFRNCRVESELLKRLEAQRIETERLDKLAQESLLLIEYPEDDGSSSDKGKAPMEVDVDQLRVLEQAIEAQRLDHQVLASKVDTLDSKVDDLHTKF</sequence>
<evidence type="ECO:0000313" key="1">
    <source>
        <dbReference type="EMBL" id="PNX64360.1"/>
    </source>
</evidence>
<proteinExistence type="predicted"/>
<dbReference type="EMBL" id="ASHM01164945">
    <property type="protein sequence ID" value="PNX64360.1"/>
    <property type="molecule type" value="Genomic_DNA"/>
</dbReference>